<dbReference type="EMBL" id="KV417869">
    <property type="protein sequence ID" value="KZP05034.1"/>
    <property type="molecule type" value="Genomic_DNA"/>
</dbReference>
<name>A0A167VHW3_9AGAM</name>
<organism evidence="2 3">
    <name type="scientific">Athelia psychrophila</name>
    <dbReference type="NCBI Taxonomy" id="1759441"/>
    <lineage>
        <taxon>Eukaryota</taxon>
        <taxon>Fungi</taxon>
        <taxon>Dikarya</taxon>
        <taxon>Basidiomycota</taxon>
        <taxon>Agaricomycotina</taxon>
        <taxon>Agaricomycetes</taxon>
        <taxon>Agaricomycetidae</taxon>
        <taxon>Atheliales</taxon>
        <taxon>Atheliaceae</taxon>
        <taxon>Athelia</taxon>
    </lineage>
</organism>
<evidence type="ECO:0000313" key="3">
    <source>
        <dbReference type="Proteomes" id="UP000076532"/>
    </source>
</evidence>
<evidence type="ECO:0000313" key="2">
    <source>
        <dbReference type="EMBL" id="KZP05034.1"/>
    </source>
</evidence>
<keyword evidence="3" id="KW-1185">Reference proteome</keyword>
<sequence>MAAIYNLQSEARPQARCSTYRAHCSLSQGGLFVTPRRTLTTPHRQYIKRQQQAASNLTTCDHSVRPFQLCEVTYVSLHLLQEEAASAAFGSLWGTFSTPATQTSGTRSMTWVMQTSHSMTLIPCAPPQSPSNTCKKLKSTLSSTQSMFFPPDLAPSKPSRAADIFDSPGLSFGKGIFTQKAAKIEEPSMPTSSGSSSGSSSTILSEGRGPIYNATYNTFLGHALPFPPSDEQQQEEKTLDLWIPPPDVLINTREDHPAVVMHLYGALGTPCMIGDDSYCT</sequence>
<evidence type="ECO:0000256" key="1">
    <source>
        <dbReference type="SAM" id="MobiDB-lite"/>
    </source>
</evidence>
<feature type="compositionally biased region" description="Low complexity" evidence="1">
    <location>
        <begin position="192"/>
        <end position="201"/>
    </location>
</feature>
<feature type="region of interest" description="Disordered" evidence="1">
    <location>
        <begin position="184"/>
        <end position="204"/>
    </location>
</feature>
<accession>A0A167VHW3</accession>
<reference evidence="2 3" key="1">
    <citation type="journal article" date="2016" name="Mol. Biol. Evol.">
        <title>Comparative Genomics of Early-Diverging Mushroom-Forming Fungi Provides Insights into the Origins of Lignocellulose Decay Capabilities.</title>
        <authorList>
            <person name="Nagy L.G."/>
            <person name="Riley R."/>
            <person name="Tritt A."/>
            <person name="Adam C."/>
            <person name="Daum C."/>
            <person name="Floudas D."/>
            <person name="Sun H."/>
            <person name="Yadav J.S."/>
            <person name="Pangilinan J."/>
            <person name="Larsson K.H."/>
            <person name="Matsuura K."/>
            <person name="Barry K."/>
            <person name="Labutti K."/>
            <person name="Kuo R."/>
            <person name="Ohm R.A."/>
            <person name="Bhattacharya S.S."/>
            <person name="Shirouzu T."/>
            <person name="Yoshinaga Y."/>
            <person name="Martin F.M."/>
            <person name="Grigoriev I.V."/>
            <person name="Hibbett D.S."/>
        </authorList>
    </citation>
    <scope>NUCLEOTIDE SEQUENCE [LARGE SCALE GENOMIC DNA]</scope>
    <source>
        <strain evidence="2 3">CBS 109695</strain>
    </source>
</reference>
<protein>
    <submittedName>
        <fullName evidence="2">Uncharacterized protein</fullName>
    </submittedName>
</protein>
<dbReference type="AlphaFoldDB" id="A0A167VHW3"/>
<proteinExistence type="predicted"/>
<dbReference type="Proteomes" id="UP000076532">
    <property type="component" value="Unassembled WGS sequence"/>
</dbReference>
<gene>
    <name evidence="2" type="ORF">FIBSPDRAFT_903824</name>
</gene>